<dbReference type="EMBL" id="LWBR01000065">
    <property type="protein sequence ID" value="KZN95129.1"/>
    <property type="molecule type" value="Genomic_DNA"/>
</dbReference>
<comment type="caution">
    <text evidence="2">The sequence shown here is derived from an EMBL/GenBank/DDBJ whole genome shotgun (WGS) entry which is preliminary data.</text>
</comment>
<protein>
    <recommendedName>
        <fullName evidence="1">DUF7878 domain-containing protein</fullName>
    </recommendedName>
</protein>
<evidence type="ECO:0000313" key="3">
    <source>
        <dbReference type="Proteomes" id="UP000076476"/>
    </source>
</evidence>
<keyword evidence="3" id="KW-1185">Reference proteome</keyword>
<organism evidence="2 3">
    <name type="scientific">Aeribacillus pallidus</name>
    <dbReference type="NCBI Taxonomy" id="33936"/>
    <lineage>
        <taxon>Bacteria</taxon>
        <taxon>Bacillati</taxon>
        <taxon>Bacillota</taxon>
        <taxon>Bacilli</taxon>
        <taxon>Bacillales</taxon>
        <taxon>Bacillaceae</taxon>
        <taxon>Aeribacillus</taxon>
    </lineage>
</organism>
<sequence length="173" mass="20914">MDSISNQLEFVYQFTTDESYIPKKWKKDSAIVLKVEGVFKILVDGKLYFHDEYLAILEFYLYLHRWLAIIESKKYFIPEFHHYSLDWHEDEPLISIIPFDNNDKARLTSIWRKEPFDPVFKMDYIVNQLTELRDQLKKDIEAHYNISVEPFIDKFPIRALAVIDKKRGKTKWF</sequence>
<feature type="domain" description="DUF7878" evidence="1">
    <location>
        <begin position="10"/>
        <end position="141"/>
    </location>
</feature>
<dbReference type="AlphaFoldDB" id="A0A165WN19"/>
<reference evidence="2 3" key="1">
    <citation type="submission" date="2016-04" db="EMBL/GenBank/DDBJ databases">
        <title>Draft genome sequence of Aeribacillus pallidus 8m3 from petroleum reservoir.</title>
        <authorList>
            <person name="Poltaraus A.B."/>
            <person name="Nazina T.N."/>
            <person name="Tourova T.P."/>
            <person name="Malakho S.M."/>
            <person name="Korshunova A.V."/>
            <person name="Sokolova D.S."/>
        </authorList>
    </citation>
    <scope>NUCLEOTIDE SEQUENCE [LARGE SCALE GENOMIC DNA]</scope>
    <source>
        <strain evidence="2 3">8m3</strain>
    </source>
</reference>
<gene>
    <name evidence="2" type="ORF">AZI98_16015</name>
</gene>
<proteinExistence type="predicted"/>
<dbReference type="STRING" id="33936.AZI98_16015"/>
<evidence type="ECO:0000313" key="2">
    <source>
        <dbReference type="EMBL" id="KZN95129.1"/>
    </source>
</evidence>
<dbReference type="Pfam" id="PF25297">
    <property type="entry name" value="DUF7878"/>
    <property type="match status" value="1"/>
</dbReference>
<accession>A0A165WN19</accession>
<dbReference type="InterPro" id="IPR057200">
    <property type="entry name" value="DUF7878"/>
</dbReference>
<evidence type="ECO:0000259" key="1">
    <source>
        <dbReference type="Pfam" id="PF25297"/>
    </source>
</evidence>
<dbReference type="RefSeq" id="WP_063389258.1">
    <property type="nucleotide sequence ID" value="NZ_LWBR01000065.1"/>
</dbReference>
<dbReference type="Proteomes" id="UP000076476">
    <property type="component" value="Unassembled WGS sequence"/>
</dbReference>
<name>A0A165WN19_9BACI</name>